<sequence length="653" mass="73218">MTSIDTVHQPSIDTVHPPSDTTCLEAEKVEVLILKVDENGMLRDEEGRTRNNTGQLINAEGAVIPDVIDVAETNDFNLNREWYIHKSTRSNKGIGLLLVEPLDLERVIHKSKRVVDTLQAAIGSVEIQVSIDTVHPTSIDIVHLTSIDTIHPMSIDTIHPPSTDTIHPTSIDTVHQPSIDTVHLPSTNTVHPPSDCTCLEAEKVEVLILKVDKNGMLRDEEGRTRNSTGQLINAEGAVIPDLIDVAETNDFDLNHEWYIHMSTRSNKGIGLLLVEPLDLERVIYKSKRAVDTLQAAIGSVEIQVSIDTVHPTSIDIVHLTSIDTIHPTSIDTIHPPSTDIIHPTSMYTVHQPSIDTVHLPSTNTVHPPSDCTCLEAEKVEVLILKVDENGMLRDEEGRTRNSTGQLINAEGAVIPDLIDVAETKDFDLNHECEQNEVSVDHIICKIFPYSLSGDAFSWFSQLQRRSLTCWEDIKTAFLNKFLYEATTTRHKEFDDMLDKMIKGHEKELMSSFSQMLGIVYTEPNEESETMNAQIEKPNIEDIKTAFLNKFLYEATSTRQKEFDDMLEKMIKGQEKEYMSSFSQMLGIVYTEPNEESETMNAQIEKPYIEVQWTDEFSRREEADISDTTSTSTNCTTSTSTDSRTSTSTYGTTS</sequence>
<organism evidence="4 5">
    <name type="scientific">Brassica cretica</name>
    <name type="common">Mustard</name>
    <dbReference type="NCBI Taxonomy" id="69181"/>
    <lineage>
        <taxon>Eukaryota</taxon>
        <taxon>Viridiplantae</taxon>
        <taxon>Streptophyta</taxon>
        <taxon>Embryophyta</taxon>
        <taxon>Tracheophyta</taxon>
        <taxon>Spermatophyta</taxon>
        <taxon>Magnoliopsida</taxon>
        <taxon>eudicotyledons</taxon>
        <taxon>Gunneridae</taxon>
        <taxon>Pentapetalae</taxon>
        <taxon>rosids</taxon>
        <taxon>malvids</taxon>
        <taxon>Brassicales</taxon>
        <taxon>Brassicaceae</taxon>
        <taxon>Brassiceae</taxon>
        <taxon>Brassica</taxon>
    </lineage>
</organism>
<name>A0A8S9RQ36_BRACR</name>
<reference evidence="4" key="1">
    <citation type="submission" date="2019-12" db="EMBL/GenBank/DDBJ databases">
        <title>Genome sequencing and annotation of Brassica cretica.</title>
        <authorList>
            <person name="Studholme D.J."/>
            <person name="Sarris P."/>
        </authorList>
    </citation>
    <scope>NUCLEOTIDE SEQUENCE</scope>
    <source>
        <strain evidence="4">PFS-109/04</strain>
        <tissue evidence="4">Leaf</tissue>
    </source>
</reference>
<evidence type="ECO:0000259" key="3">
    <source>
        <dbReference type="Pfam" id="PF03732"/>
    </source>
</evidence>
<feature type="domain" description="Retrotransposon gag" evidence="3">
    <location>
        <begin position="445"/>
        <end position="489"/>
    </location>
</feature>
<accession>A0A8S9RQ36</accession>
<keyword evidence="1" id="KW-0677">Repeat</keyword>
<dbReference type="PANTHER" id="PTHR44826">
    <property type="entry name" value="SPORE COAT PROTEIN SP85"/>
    <property type="match status" value="1"/>
</dbReference>
<evidence type="ECO:0000256" key="2">
    <source>
        <dbReference type="SAM" id="MobiDB-lite"/>
    </source>
</evidence>
<dbReference type="AlphaFoldDB" id="A0A8S9RQ36"/>
<dbReference type="InterPro" id="IPR005162">
    <property type="entry name" value="Retrotrans_gag_dom"/>
</dbReference>
<comment type="caution">
    <text evidence="4">The sequence shown here is derived from an EMBL/GenBank/DDBJ whole genome shotgun (WGS) entry which is preliminary data.</text>
</comment>
<evidence type="ECO:0000313" key="5">
    <source>
        <dbReference type="Proteomes" id="UP000712600"/>
    </source>
</evidence>
<proteinExistence type="predicted"/>
<dbReference type="InterPro" id="IPR051860">
    <property type="entry name" value="Plasmodium_CSP_Invasion"/>
</dbReference>
<gene>
    <name evidence="4" type="ORF">F2Q69_00058832</name>
</gene>
<dbReference type="PANTHER" id="PTHR44826:SF3">
    <property type="entry name" value="SPORE COAT PROTEIN SP85"/>
    <property type="match status" value="1"/>
</dbReference>
<dbReference type="EMBL" id="QGKX02000095">
    <property type="protein sequence ID" value="KAF3574929.1"/>
    <property type="molecule type" value="Genomic_DNA"/>
</dbReference>
<dbReference type="Pfam" id="PF03732">
    <property type="entry name" value="Retrotrans_gag"/>
    <property type="match status" value="1"/>
</dbReference>
<feature type="region of interest" description="Disordered" evidence="2">
    <location>
        <begin position="619"/>
        <end position="653"/>
    </location>
</feature>
<evidence type="ECO:0000313" key="4">
    <source>
        <dbReference type="EMBL" id="KAF3574929.1"/>
    </source>
</evidence>
<dbReference type="Proteomes" id="UP000712600">
    <property type="component" value="Unassembled WGS sequence"/>
</dbReference>
<evidence type="ECO:0000256" key="1">
    <source>
        <dbReference type="ARBA" id="ARBA00022737"/>
    </source>
</evidence>
<protein>
    <recommendedName>
        <fullName evidence="3">Retrotransposon gag domain-containing protein</fullName>
    </recommendedName>
</protein>
<feature type="compositionally biased region" description="Low complexity" evidence="2">
    <location>
        <begin position="625"/>
        <end position="653"/>
    </location>
</feature>